<dbReference type="PANTHER" id="PTHR43552:SF2">
    <property type="entry name" value="DIAMINOBUTYRATE--2-OXOGLUTARATE TRANSAMINASE"/>
    <property type="match status" value="1"/>
</dbReference>
<comment type="cofactor">
    <cofactor evidence="1">
        <name>pyridoxal 5'-phosphate</name>
        <dbReference type="ChEBI" id="CHEBI:597326"/>
    </cofactor>
</comment>
<dbReference type="InterPro" id="IPR015424">
    <property type="entry name" value="PyrdxlP-dep_Trfase"/>
</dbReference>
<dbReference type="InterPro" id="IPR015422">
    <property type="entry name" value="PyrdxlP-dep_Trfase_small"/>
</dbReference>
<keyword evidence="4" id="KW-0808">Transferase</keyword>
<organism evidence="5 6">
    <name type="scientific">Paenibacillus xylanexedens</name>
    <dbReference type="NCBI Taxonomy" id="528191"/>
    <lineage>
        <taxon>Bacteria</taxon>
        <taxon>Bacillati</taxon>
        <taxon>Bacillota</taxon>
        <taxon>Bacilli</taxon>
        <taxon>Bacillales</taxon>
        <taxon>Paenibacillaceae</taxon>
        <taxon>Paenibacillus</taxon>
    </lineage>
</organism>
<evidence type="ECO:0000256" key="3">
    <source>
        <dbReference type="ARBA" id="ARBA00022576"/>
    </source>
</evidence>
<dbReference type="Gene3D" id="3.90.1150.10">
    <property type="entry name" value="Aspartate Aminotransferase, domain 1"/>
    <property type="match status" value="1"/>
</dbReference>
<dbReference type="InterPro" id="IPR004637">
    <property type="entry name" value="Dat"/>
</dbReference>
<accession>A0ABS4RU47</accession>
<protein>
    <submittedName>
        <fullName evidence="5">4-aminobutyrate aminotransferase-like enzyme</fullName>
    </submittedName>
</protein>
<dbReference type="RefSeq" id="WP_211083049.1">
    <property type="nucleotide sequence ID" value="NZ_CBCSLC010000053.1"/>
</dbReference>
<comment type="similarity">
    <text evidence="2">Belongs to the class-III pyridoxal-phosphate-dependent aminotransferase family.</text>
</comment>
<dbReference type="SUPFAM" id="SSF53383">
    <property type="entry name" value="PLP-dependent transferases"/>
    <property type="match status" value="1"/>
</dbReference>
<dbReference type="Proteomes" id="UP000810207">
    <property type="component" value="Unassembled WGS sequence"/>
</dbReference>
<name>A0ABS4RU47_PAEXY</name>
<evidence type="ECO:0000313" key="6">
    <source>
        <dbReference type="Proteomes" id="UP000810207"/>
    </source>
</evidence>
<sequence>MKQYPNIDIRGIGLIWGLDFSKFEPDIAAEVQKACYERGLIVERVGRHDSVVKVMPPLNISNHNLRRGIDILR</sequence>
<evidence type="ECO:0000256" key="2">
    <source>
        <dbReference type="ARBA" id="ARBA00008954"/>
    </source>
</evidence>
<comment type="caution">
    <text evidence="5">The sequence shown here is derived from an EMBL/GenBank/DDBJ whole genome shotgun (WGS) entry which is preliminary data.</text>
</comment>
<evidence type="ECO:0000313" key="5">
    <source>
        <dbReference type="EMBL" id="MBP2246406.1"/>
    </source>
</evidence>
<evidence type="ECO:0000256" key="1">
    <source>
        <dbReference type="ARBA" id="ARBA00001933"/>
    </source>
</evidence>
<reference evidence="5 6" key="1">
    <citation type="submission" date="2021-03" db="EMBL/GenBank/DDBJ databases">
        <title>Genomic Encyclopedia of Type Strains, Phase IV (KMG-IV): sequencing the most valuable type-strain genomes for metagenomic binning, comparative biology and taxonomic classification.</title>
        <authorList>
            <person name="Goeker M."/>
        </authorList>
    </citation>
    <scope>NUCLEOTIDE SEQUENCE [LARGE SCALE GENOMIC DNA]</scope>
    <source>
        <strain evidence="5 6">DSM 21292</strain>
    </source>
</reference>
<dbReference type="EMBL" id="JAGIKV010000010">
    <property type="protein sequence ID" value="MBP2246406.1"/>
    <property type="molecule type" value="Genomic_DNA"/>
</dbReference>
<keyword evidence="6" id="KW-1185">Reference proteome</keyword>
<dbReference type="PANTHER" id="PTHR43552">
    <property type="entry name" value="DIAMINOBUTYRATE--2-OXOGLUTARATE AMINOTRANSFERASE"/>
    <property type="match status" value="1"/>
</dbReference>
<gene>
    <name evidence="5" type="ORF">J2Z28_003054</name>
</gene>
<evidence type="ECO:0000256" key="4">
    <source>
        <dbReference type="ARBA" id="ARBA00022679"/>
    </source>
</evidence>
<keyword evidence="3" id="KW-0032">Aminotransferase</keyword>
<proteinExistence type="inferred from homology"/>